<dbReference type="PANTHER" id="PTHR30298">
    <property type="entry name" value="H REPEAT-ASSOCIATED PREDICTED TRANSPOSASE"/>
    <property type="match status" value="1"/>
</dbReference>
<protein>
    <submittedName>
        <fullName evidence="1">Transposase</fullName>
    </submittedName>
</protein>
<evidence type="ECO:0000313" key="1">
    <source>
        <dbReference type="EMBL" id="MBD2293237.1"/>
    </source>
</evidence>
<dbReference type="AlphaFoldDB" id="A0A926WFK5"/>
<accession>A0A926WFK5</accession>
<organism evidence="1 2">
    <name type="scientific">Anabaena sphaerica FACHB-251</name>
    <dbReference type="NCBI Taxonomy" id="2692883"/>
    <lineage>
        <taxon>Bacteria</taxon>
        <taxon>Bacillati</taxon>
        <taxon>Cyanobacteriota</taxon>
        <taxon>Cyanophyceae</taxon>
        <taxon>Nostocales</taxon>
        <taxon>Nostocaceae</taxon>
        <taxon>Anabaena</taxon>
    </lineage>
</organism>
<keyword evidence="2" id="KW-1185">Reference proteome</keyword>
<dbReference type="InterPro" id="IPR051698">
    <property type="entry name" value="Transposase_11-like"/>
</dbReference>
<sequence>MRGHWCIENRLHWVKDVVFKEDDSKIRLGHAPANLSVLRAIALNILR</sequence>
<dbReference type="Proteomes" id="UP000662185">
    <property type="component" value="Unassembled WGS sequence"/>
</dbReference>
<evidence type="ECO:0000313" key="2">
    <source>
        <dbReference type="Proteomes" id="UP000662185"/>
    </source>
</evidence>
<reference evidence="2" key="1">
    <citation type="journal article" date="2020" name="ISME J.">
        <title>Comparative genomics reveals insights into cyanobacterial evolution and habitat adaptation.</title>
        <authorList>
            <person name="Chen M.Y."/>
            <person name="Teng W.K."/>
            <person name="Zhao L."/>
            <person name="Hu C.X."/>
            <person name="Zhou Y.K."/>
            <person name="Han B.P."/>
            <person name="Song L.R."/>
            <person name="Shu W.S."/>
        </authorList>
    </citation>
    <scope>NUCLEOTIDE SEQUENCE [LARGE SCALE GENOMIC DNA]</scope>
    <source>
        <strain evidence="2">FACHB-251</strain>
    </source>
</reference>
<gene>
    <name evidence="1" type="ORF">H6G06_06990</name>
</gene>
<name>A0A926WFK5_9NOST</name>
<dbReference type="PANTHER" id="PTHR30298:SF0">
    <property type="entry name" value="PROTEIN YBFL-RELATED"/>
    <property type="match status" value="1"/>
</dbReference>
<dbReference type="EMBL" id="JACJQU010000002">
    <property type="protein sequence ID" value="MBD2293237.1"/>
    <property type="molecule type" value="Genomic_DNA"/>
</dbReference>
<proteinExistence type="predicted"/>
<comment type="caution">
    <text evidence="1">The sequence shown here is derived from an EMBL/GenBank/DDBJ whole genome shotgun (WGS) entry which is preliminary data.</text>
</comment>